<evidence type="ECO:0000259" key="1">
    <source>
        <dbReference type="PROSITE" id="PS51725"/>
    </source>
</evidence>
<dbReference type="EMBL" id="LOCQ01000056">
    <property type="protein sequence ID" value="OBV38923.1"/>
    <property type="molecule type" value="Genomic_DNA"/>
</dbReference>
<dbReference type="InterPro" id="IPR011008">
    <property type="entry name" value="Dimeric_a/b-barrel"/>
</dbReference>
<evidence type="ECO:0000313" key="2">
    <source>
        <dbReference type="EMBL" id="OBV38923.1"/>
    </source>
</evidence>
<dbReference type="InterPro" id="IPR007138">
    <property type="entry name" value="ABM_dom"/>
</dbReference>
<dbReference type="PANTHER" id="PTHR33336:SF15">
    <property type="entry name" value="ABM DOMAIN-CONTAINING PROTEIN"/>
    <property type="match status" value="1"/>
</dbReference>
<dbReference type="InterPro" id="IPR050744">
    <property type="entry name" value="AI-2_Isomerase_LsrG"/>
</dbReference>
<dbReference type="PROSITE" id="PS51725">
    <property type="entry name" value="ABM"/>
    <property type="match status" value="1"/>
</dbReference>
<sequence>MTLIAVATIDAKADHIAAVRAALEAVVPPSRAESTCLRYELHLDNKIPTRFIMLEEWANEAALRAHETTPHFKALVAAVGDKVVNIDVAELSKLA</sequence>
<keyword evidence="3" id="KW-1185">Reference proteome</keyword>
<protein>
    <submittedName>
        <fullName evidence="2">Quinol monooxygenase YgiN</fullName>
    </submittedName>
</protein>
<dbReference type="AlphaFoldDB" id="A0A1A7C3N8"/>
<accession>A0A1A7C3N8</accession>
<evidence type="ECO:0000313" key="3">
    <source>
        <dbReference type="Proteomes" id="UP000092713"/>
    </source>
</evidence>
<feature type="domain" description="ABM" evidence="1">
    <location>
        <begin position="3"/>
        <end position="94"/>
    </location>
</feature>
<comment type="caution">
    <text evidence="2">The sequence shown here is derived from an EMBL/GenBank/DDBJ whole genome shotgun (WGS) entry which is preliminary data.</text>
</comment>
<dbReference type="Gene3D" id="3.30.70.100">
    <property type="match status" value="1"/>
</dbReference>
<dbReference type="STRING" id="1747903.ASR47_1007239"/>
<keyword evidence="2" id="KW-0503">Monooxygenase</keyword>
<proteinExistence type="predicted"/>
<name>A0A1A7C3N8_9BURK</name>
<dbReference type="PANTHER" id="PTHR33336">
    <property type="entry name" value="QUINOL MONOOXYGENASE YGIN-RELATED"/>
    <property type="match status" value="1"/>
</dbReference>
<dbReference type="SUPFAM" id="SSF54909">
    <property type="entry name" value="Dimeric alpha+beta barrel"/>
    <property type="match status" value="1"/>
</dbReference>
<dbReference type="RefSeq" id="WP_065308627.1">
    <property type="nucleotide sequence ID" value="NZ_LOCQ01000056.1"/>
</dbReference>
<reference evidence="2 3" key="1">
    <citation type="submission" date="2016-04" db="EMBL/GenBank/DDBJ databases">
        <title>Draft genome sequence of Janthinobacterium psychrotolerans sp. nov., isolated from freshwater sediments in Denmark.</title>
        <authorList>
            <person name="Gong X."/>
            <person name="Skrivergaard S."/>
            <person name="Korsgaard B.S."/>
            <person name="Schreiber L."/>
            <person name="Marshall I.P."/>
            <person name="Finster K."/>
            <person name="Schramm A."/>
        </authorList>
    </citation>
    <scope>NUCLEOTIDE SEQUENCE [LARGE SCALE GENOMIC DNA]</scope>
    <source>
        <strain evidence="2 3">S3-2</strain>
    </source>
</reference>
<dbReference type="OrthoDB" id="9812192at2"/>
<gene>
    <name evidence="2" type="ORF">ASR47_1007239</name>
</gene>
<dbReference type="Proteomes" id="UP000092713">
    <property type="component" value="Unassembled WGS sequence"/>
</dbReference>
<dbReference type="GO" id="GO:0004497">
    <property type="term" value="F:monooxygenase activity"/>
    <property type="evidence" value="ECO:0007669"/>
    <property type="project" value="UniProtKB-KW"/>
</dbReference>
<dbReference type="Pfam" id="PF03992">
    <property type="entry name" value="ABM"/>
    <property type="match status" value="1"/>
</dbReference>
<keyword evidence="2" id="KW-0560">Oxidoreductase</keyword>
<organism evidence="2 3">
    <name type="scientific">Janthinobacterium psychrotolerans</name>
    <dbReference type="NCBI Taxonomy" id="1747903"/>
    <lineage>
        <taxon>Bacteria</taxon>
        <taxon>Pseudomonadati</taxon>
        <taxon>Pseudomonadota</taxon>
        <taxon>Betaproteobacteria</taxon>
        <taxon>Burkholderiales</taxon>
        <taxon>Oxalobacteraceae</taxon>
        <taxon>Janthinobacterium</taxon>
    </lineage>
</organism>